<comment type="caution">
    <text evidence="9">The sequence shown here is derived from an EMBL/GenBank/DDBJ whole genome shotgun (WGS) entry which is preliminary data.</text>
</comment>
<accession>A0AAV4BEJ5</accession>
<dbReference type="Pfam" id="PF25766">
    <property type="entry name" value="TPR_RPAP1"/>
    <property type="match status" value="1"/>
</dbReference>
<dbReference type="SUPFAM" id="SSF48371">
    <property type="entry name" value="ARM repeat"/>
    <property type="match status" value="1"/>
</dbReference>
<keyword evidence="10" id="KW-1185">Reference proteome</keyword>
<dbReference type="InterPro" id="IPR013930">
    <property type="entry name" value="RPAP1_N"/>
</dbReference>
<evidence type="ECO:0000256" key="1">
    <source>
        <dbReference type="ARBA" id="ARBA00004123"/>
    </source>
</evidence>
<comment type="similarity">
    <text evidence="2">Belongs to the RPAP1 family.</text>
</comment>
<feature type="region of interest" description="Disordered" evidence="5">
    <location>
        <begin position="492"/>
        <end position="512"/>
    </location>
</feature>
<evidence type="ECO:0000313" key="9">
    <source>
        <dbReference type="EMBL" id="GFO18008.1"/>
    </source>
</evidence>
<feature type="region of interest" description="Disordered" evidence="5">
    <location>
        <begin position="22"/>
        <end position="48"/>
    </location>
</feature>
<reference evidence="9 10" key="1">
    <citation type="journal article" date="2021" name="Elife">
        <title>Chloroplast acquisition without the gene transfer in kleptoplastic sea slugs, Plakobranchus ocellatus.</title>
        <authorList>
            <person name="Maeda T."/>
            <person name="Takahashi S."/>
            <person name="Yoshida T."/>
            <person name="Shimamura S."/>
            <person name="Takaki Y."/>
            <person name="Nagai Y."/>
            <person name="Toyoda A."/>
            <person name="Suzuki Y."/>
            <person name="Arimoto A."/>
            <person name="Ishii H."/>
            <person name="Satoh N."/>
            <person name="Nishiyama T."/>
            <person name="Hasebe M."/>
            <person name="Maruyama T."/>
            <person name="Minagawa J."/>
            <person name="Obokata J."/>
            <person name="Shigenobu S."/>
        </authorList>
    </citation>
    <scope>NUCLEOTIDE SEQUENCE [LARGE SCALE GENOMIC DNA]</scope>
</reference>
<keyword evidence="4" id="KW-0539">Nucleus</keyword>
<dbReference type="PANTHER" id="PTHR21483:SF18">
    <property type="entry name" value="RNA POLYMERASE II-ASSOCIATED PROTEIN 1"/>
    <property type="match status" value="1"/>
</dbReference>
<evidence type="ECO:0000256" key="5">
    <source>
        <dbReference type="SAM" id="MobiDB-lite"/>
    </source>
</evidence>
<gene>
    <name evidence="9" type="ORF">PoB_004451300</name>
</gene>
<dbReference type="EMBL" id="BLXT01004926">
    <property type="protein sequence ID" value="GFO18008.1"/>
    <property type="molecule type" value="Genomic_DNA"/>
</dbReference>
<evidence type="ECO:0000256" key="2">
    <source>
        <dbReference type="ARBA" id="ARBA00009953"/>
    </source>
</evidence>
<evidence type="ECO:0000259" key="8">
    <source>
        <dbReference type="Pfam" id="PF25766"/>
    </source>
</evidence>
<evidence type="ECO:0000313" key="10">
    <source>
        <dbReference type="Proteomes" id="UP000735302"/>
    </source>
</evidence>
<dbReference type="InterPro" id="IPR039913">
    <property type="entry name" value="RPAP1/Rba50"/>
</dbReference>
<feature type="domain" description="RPAP1 C-terminal" evidence="6">
    <location>
        <begin position="348"/>
        <end position="412"/>
    </location>
</feature>
<feature type="domain" description="RPAP1 N-terminal" evidence="7">
    <location>
        <begin position="225"/>
        <end position="267"/>
    </location>
</feature>
<protein>
    <submittedName>
        <fullName evidence="9">RNA polymerase ii-associated protein 1</fullName>
    </submittedName>
</protein>
<feature type="compositionally biased region" description="Acidic residues" evidence="5">
    <location>
        <begin position="499"/>
        <end position="511"/>
    </location>
</feature>
<dbReference type="PANTHER" id="PTHR21483">
    <property type="entry name" value="RNA POLYMERASE II-ASSOCIATED PROTEIN 1"/>
    <property type="match status" value="1"/>
</dbReference>
<keyword evidence="3" id="KW-0804">Transcription</keyword>
<proteinExistence type="inferred from homology"/>
<dbReference type="Pfam" id="PF08621">
    <property type="entry name" value="RPAP1_N"/>
    <property type="match status" value="1"/>
</dbReference>
<evidence type="ECO:0000256" key="3">
    <source>
        <dbReference type="ARBA" id="ARBA00023163"/>
    </source>
</evidence>
<name>A0AAV4BEJ5_9GAST</name>
<sequence length="1405" mass="157322">MNQRPKPGEDEDDLLKLQQQFLDSGGSQRSSVSIKRPDKRKTLGLEQDSRDVVNMEGVQIGADPECPVKKLKFKEGQACVSEGKAGVGRPVVEETMEDLELAMDGKDSSVAAVLTSIIERDTRREVCAAPRLGTQAFPSVKTISISALQKEGKQRKKKSLFAQQVEVQGPEHFGVDCSLRRAPFREVRKITCEDDSSRERKVGSSGSRIIDGTGLNLSNKRAEVEQIHQENSEKLASMSEQEILEEQQKLLDMIDPKLVEFIRKKKTVRSSIDKDLGGPSSTSESFSVVKERKRIEKHSVDVVSESDLPIKPSKTWVHMDTVEKEKLEWLRDLPPPPSANSAGTGHPARFDFEGNVLAVDVDIPVKMGLHHHGDEPERAGYTLEEIFQLSRSSNLQQRCLALHTLAKIISKAKSGQLSDKVQSPIVPAILDGGVLMLLRWGLDDTAAAVVAAAVDALHALLWNPLDEAGLEMMWSWYQGDVASALTPTATLEKEGRPEELDEENQEEETDADVARRDVVQALVLRMDLLVRFRYILDSMRPQADTVIKMLQILARLAQHSASVAYEIVKCPGLMDKIVKEFVPTSWSVKVVTGPISDLYGVPVPAAVKLLRVLCQAGRNLASGLVAKYSVKLFLLRFVSVEASQLQLPEREAADLQIESLALWRTCAAYGLATDVYFDMYSDVVRHVGQFENHWSSLAPCLNHRGFDTHLVSVLEKVLYIADQSRSKARANSPDRLAAVYEADWSHVTSLAQPLLNCSKKILSDIGTTYPQQKQELYFPTSCINFLASFFGLEGQQSSRDEISSLDRIEQFCSFCLEPFLDCYGFRLIVEYLCPFSNLLVTPAEKSEPTVPPSLPSHGVLLIPEMSVSTSADPSTSASSQHRETSKLNMSILSKHSPFGFLTALFRLVLSLSKRHKQMIPKILTPLVKNKDILMYMRKTCTASNSSPFCNSVFTRAENLLQHTWLKCCVFVPCEDMSVAHRVSLNLLSRLGHGDEHLVHDLITTVIFNQDFICEGAAMTLTSDAMANLSLNDNLHLKSASQEEITTSRSSLLQDVYNSLAKIRGHYLMAFGGMEKAVLQSRNLFMGKPLETSSLLLKCAGESLMPKDWIYLPLIHVYNKAAQSQSASGVSASRQSLEMVTSVLQWTYALEVWRPVEMGQISATVRLSRVLCAFIAGNDLFLEKPVNRYLAGLLREFSDQKVLDKLDFEEKIPGMTSFYDLYQEVLDHYEAVSFGDPVFGLFVLLPLQQRHSSMLRKAVWGERRKMLRTLRIPLTEILIPLQNFLQPEETDYELLYLQLSALSSDAVQSRWSPMLYLIAVHHVNRFLFMAHGTTGEIQTEREIAREQIWKQVIVSNSKEQVKDVVFYKQFNILQERGMDLYEALPPSRQATYNLYTSKFGTSSVSS</sequence>
<dbReference type="InterPro" id="IPR013929">
    <property type="entry name" value="RPAP1_C"/>
</dbReference>
<dbReference type="Proteomes" id="UP000735302">
    <property type="component" value="Unassembled WGS sequence"/>
</dbReference>
<dbReference type="GO" id="GO:0006366">
    <property type="term" value="P:transcription by RNA polymerase II"/>
    <property type="evidence" value="ECO:0007669"/>
    <property type="project" value="InterPro"/>
</dbReference>
<comment type="subcellular location">
    <subcellularLocation>
        <location evidence="1">Nucleus</location>
    </subcellularLocation>
</comment>
<evidence type="ECO:0000259" key="7">
    <source>
        <dbReference type="Pfam" id="PF08621"/>
    </source>
</evidence>
<dbReference type="Pfam" id="PF08620">
    <property type="entry name" value="RPAP1_C"/>
    <property type="match status" value="1"/>
</dbReference>
<evidence type="ECO:0000259" key="6">
    <source>
        <dbReference type="Pfam" id="PF08620"/>
    </source>
</evidence>
<organism evidence="9 10">
    <name type="scientific">Plakobranchus ocellatus</name>
    <dbReference type="NCBI Taxonomy" id="259542"/>
    <lineage>
        <taxon>Eukaryota</taxon>
        <taxon>Metazoa</taxon>
        <taxon>Spiralia</taxon>
        <taxon>Lophotrochozoa</taxon>
        <taxon>Mollusca</taxon>
        <taxon>Gastropoda</taxon>
        <taxon>Heterobranchia</taxon>
        <taxon>Euthyneura</taxon>
        <taxon>Panpulmonata</taxon>
        <taxon>Sacoglossa</taxon>
        <taxon>Placobranchoidea</taxon>
        <taxon>Plakobranchidae</taxon>
        <taxon>Plakobranchus</taxon>
    </lineage>
</organism>
<feature type="domain" description="RPAP1/MINIYO-like TPR repeats" evidence="8">
    <location>
        <begin position="1109"/>
        <end position="1329"/>
    </location>
</feature>
<dbReference type="InterPro" id="IPR016024">
    <property type="entry name" value="ARM-type_fold"/>
</dbReference>
<dbReference type="InterPro" id="IPR057989">
    <property type="entry name" value="TPR_RPAP1/MINIYO-like"/>
</dbReference>
<evidence type="ECO:0000256" key="4">
    <source>
        <dbReference type="ARBA" id="ARBA00023242"/>
    </source>
</evidence>